<dbReference type="EMBL" id="JBBPBM010000039">
    <property type="protein sequence ID" value="KAK8526359.1"/>
    <property type="molecule type" value="Genomic_DNA"/>
</dbReference>
<evidence type="ECO:0000256" key="1">
    <source>
        <dbReference type="ARBA" id="ARBA00004240"/>
    </source>
</evidence>
<sequence>MATQTSDFLVIFLVTCLGFISLCKPLLGFIRWVWVMFLRPPKNLRDHYGSWAIVTGPTDGIGKALAFQLASHGLNLLLVGRNPSKLQATADAIRERFGARVETRNVVVDLAKTSGEEISKTMEGVIKGLDIGVLVNNAGLAYEGARFFHEVDSEVVEGIIKVNTEAATWITKAVVPVMAKKKKGAIVNIESGSYGGFCSYPLYTIYAASKAYLTMFSRSIHMEYKNTGIDIQCQIPLFVATKMTKFKRSSLFIPSAETFSKASLRWIGHGEHLCVPYWPHSLQCLVLKLLPESFKDRYIFHYFSGMRKRMMQKDSRKIRPNTNQKLSNT</sequence>
<evidence type="ECO:0000256" key="3">
    <source>
        <dbReference type="RuleBase" id="RU000363"/>
    </source>
</evidence>
<dbReference type="InterPro" id="IPR020904">
    <property type="entry name" value="Sc_DH/Rdtase_CS"/>
</dbReference>
<organism evidence="4 5">
    <name type="scientific">Hibiscus sabdariffa</name>
    <name type="common">roselle</name>
    <dbReference type="NCBI Taxonomy" id="183260"/>
    <lineage>
        <taxon>Eukaryota</taxon>
        <taxon>Viridiplantae</taxon>
        <taxon>Streptophyta</taxon>
        <taxon>Embryophyta</taxon>
        <taxon>Tracheophyta</taxon>
        <taxon>Spermatophyta</taxon>
        <taxon>Magnoliopsida</taxon>
        <taxon>eudicotyledons</taxon>
        <taxon>Gunneridae</taxon>
        <taxon>Pentapetalae</taxon>
        <taxon>rosids</taxon>
        <taxon>malvids</taxon>
        <taxon>Malvales</taxon>
        <taxon>Malvaceae</taxon>
        <taxon>Malvoideae</taxon>
        <taxon>Hibiscus</taxon>
    </lineage>
</organism>
<gene>
    <name evidence="4" type="ORF">V6N12_020831</name>
</gene>
<dbReference type="PRINTS" id="PR00081">
    <property type="entry name" value="GDHRDH"/>
</dbReference>
<proteinExistence type="inferred from homology"/>
<dbReference type="Gene3D" id="3.40.50.720">
    <property type="entry name" value="NAD(P)-binding Rossmann-like Domain"/>
    <property type="match status" value="1"/>
</dbReference>
<keyword evidence="2" id="KW-0560">Oxidoreductase</keyword>
<dbReference type="PRINTS" id="PR00080">
    <property type="entry name" value="SDRFAMILY"/>
</dbReference>
<dbReference type="PANTHER" id="PTHR43899:SF25">
    <property type="entry name" value="ENOYL-(ACYL CARRIER) REDUCTASE"/>
    <property type="match status" value="1"/>
</dbReference>
<accession>A0ABR2CZ90</accession>
<evidence type="ECO:0000313" key="4">
    <source>
        <dbReference type="EMBL" id="KAK8526359.1"/>
    </source>
</evidence>
<protein>
    <submittedName>
        <fullName evidence="4">Uncharacterized protein</fullName>
    </submittedName>
</protein>
<keyword evidence="5" id="KW-1185">Reference proteome</keyword>
<dbReference type="InterPro" id="IPR036291">
    <property type="entry name" value="NAD(P)-bd_dom_sf"/>
</dbReference>
<reference evidence="4 5" key="1">
    <citation type="journal article" date="2024" name="G3 (Bethesda)">
        <title>Genome assembly of Hibiscus sabdariffa L. provides insights into metabolisms of medicinal natural products.</title>
        <authorList>
            <person name="Kim T."/>
        </authorList>
    </citation>
    <scope>NUCLEOTIDE SEQUENCE [LARGE SCALE GENOMIC DNA]</scope>
    <source>
        <strain evidence="4">TK-2024</strain>
        <tissue evidence="4">Old leaves</tissue>
    </source>
</reference>
<dbReference type="PANTHER" id="PTHR43899">
    <property type="entry name" value="RH59310P"/>
    <property type="match status" value="1"/>
</dbReference>
<dbReference type="InterPro" id="IPR002347">
    <property type="entry name" value="SDR_fam"/>
</dbReference>
<evidence type="ECO:0000313" key="5">
    <source>
        <dbReference type="Proteomes" id="UP001472677"/>
    </source>
</evidence>
<dbReference type="InterPro" id="IPR051019">
    <property type="entry name" value="VLCFA-Steroid_DH"/>
</dbReference>
<comment type="similarity">
    <text evidence="3">Belongs to the short-chain dehydrogenases/reductases (SDR) family.</text>
</comment>
<evidence type="ECO:0000256" key="2">
    <source>
        <dbReference type="ARBA" id="ARBA00023002"/>
    </source>
</evidence>
<dbReference type="CDD" id="cd05356">
    <property type="entry name" value="17beta-HSD1_like_SDR_c"/>
    <property type="match status" value="1"/>
</dbReference>
<comment type="subcellular location">
    <subcellularLocation>
        <location evidence="1">Endoplasmic reticulum</location>
    </subcellularLocation>
</comment>
<name>A0ABR2CZ90_9ROSI</name>
<comment type="caution">
    <text evidence="4">The sequence shown here is derived from an EMBL/GenBank/DDBJ whole genome shotgun (WGS) entry which is preliminary data.</text>
</comment>
<dbReference type="PIRSF" id="PIRSF000126">
    <property type="entry name" value="11-beta-HSD1"/>
    <property type="match status" value="1"/>
</dbReference>
<dbReference type="Proteomes" id="UP001472677">
    <property type="component" value="Unassembled WGS sequence"/>
</dbReference>
<dbReference type="Pfam" id="PF00106">
    <property type="entry name" value="adh_short"/>
    <property type="match status" value="1"/>
</dbReference>
<dbReference type="PROSITE" id="PS00061">
    <property type="entry name" value="ADH_SHORT"/>
    <property type="match status" value="1"/>
</dbReference>
<dbReference type="SUPFAM" id="SSF51735">
    <property type="entry name" value="NAD(P)-binding Rossmann-fold domains"/>
    <property type="match status" value="1"/>
</dbReference>